<protein>
    <submittedName>
        <fullName evidence="6">Succinic semialdehyde dehydrogenase</fullName>
        <ecNumber evidence="6">1.2.1.79</ecNumber>
    </submittedName>
</protein>
<dbReference type="PROSITE" id="PS00687">
    <property type="entry name" value="ALDEHYDE_DEHYDR_GLU"/>
    <property type="match status" value="1"/>
</dbReference>
<evidence type="ECO:0000256" key="2">
    <source>
        <dbReference type="PROSITE-ProRule" id="PRU10007"/>
    </source>
</evidence>
<evidence type="ECO:0000313" key="6">
    <source>
        <dbReference type="EMBL" id="MFC4032910.1"/>
    </source>
</evidence>
<feature type="region of interest" description="Disordered" evidence="4">
    <location>
        <begin position="1"/>
        <end position="55"/>
    </location>
</feature>
<dbReference type="InterPro" id="IPR016163">
    <property type="entry name" value="Ald_DH_C"/>
</dbReference>
<dbReference type="SUPFAM" id="SSF53720">
    <property type="entry name" value="ALDH-like"/>
    <property type="match status" value="1"/>
</dbReference>
<dbReference type="RefSeq" id="WP_386429992.1">
    <property type="nucleotide sequence ID" value="NZ_JBHSBB010000010.1"/>
</dbReference>
<dbReference type="GO" id="GO:0036243">
    <property type="term" value="F:succinate-semialdehyde dehydrogenase (NADP+) activity"/>
    <property type="evidence" value="ECO:0007669"/>
    <property type="project" value="UniProtKB-EC"/>
</dbReference>
<dbReference type="NCBIfam" id="NF006916">
    <property type="entry name" value="PRK09407.1"/>
    <property type="match status" value="1"/>
</dbReference>
<dbReference type="InterPro" id="IPR016161">
    <property type="entry name" value="Ald_DH/histidinol_DH"/>
</dbReference>
<feature type="domain" description="Aldehyde dehydrogenase" evidence="5">
    <location>
        <begin position="77"/>
        <end position="529"/>
    </location>
</feature>
<dbReference type="Pfam" id="PF00171">
    <property type="entry name" value="Aldedh"/>
    <property type="match status" value="1"/>
</dbReference>
<evidence type="ECO:0000313" key="7">
    <source>
        <dbReference type="Proteomes" id="UP001595765"/>
    </source>
</evidence>
<sequence>MTDSPDRSTPAAAEGRAPAPGARPPSSGDPAAGSGPTAPAGGNPVAGITGRDPRTVVTPDLVARLTRGVIGGGATANHTPLTGEKLADLPEATPEDVALAFERARTAQRAWAATPAARRGAVLLRFHDLVLARQAEVLDLIQLETGKTRLHAHEEVQIVVMEARHYGLKAASYLRPKRHTGAFPAFTKAVELRQPRGVVGQIAPWNYPLELSVGDALPAFAAGNAVVMKPDTETALTALWARERLIEAGLPEGVFQIVIGDGPVVGPALVEHADYVSFTGSTRTGREVAQRAAARLIGASLELGGKNPLLVLRDADLDKAADGAVRACFSSAGQLCISVERLYVDASVADTFLAMFVARTRALRLGTALAYGADMGSLVGERQLATVTRHVDEARDKGATVLTGGRPRPDVGPYVYEPTVLDGVEPPMAVCAEETFGPVVSVYRFRDEEEAIRRANATDYGLNASVWTRDTRRGFRVAARLRSGTVNVNEAYGSAYGSVRAPMGGMKDSGLGRRHGSEGILKYTEAQTVATQRVMPLAPAFGMDDEKYAAFLTHSLRLMKALRMR</sequence>
<evidence type="ECO:0000256" key="1">
    <source>
        <dbReference type="ARBA" id="ARBA00023002"/>
    </source>
</evidence>
<dbReference type="InterPro" id="IPR029510">
    <property type="entry name" value="Ald_DH_CS_GLU"/>
</dbReference>
<proteinExistence type="inferred from homology"/>
<dbReference type="InterPro" id="IPR015590">
    <property type="entry name" value="Aldehyde_DH_dom"/>
</dbReference>
<keyword evidence="7" id="KW-1185">Reference proteome</keyword>
<evidence type="ECO:0000256" key="4">
    <source>
        <dbReference type="SAM" id="MobiDB-lite"/>
    </source>
</evidence>
<comment type="caution">
    <text evidence="6">The sequence shown here is derived from an EMBL/GenBank/DDBJ whole genome shotgun (WGS) entry which is preliminary data.</text>
</comment>
<dbReference type="PANTHER" id="PTHR11699">
    <property type="entry name" value="ALDEHYDE DEHYDROGENASE-RELATED"/>
    <property type="match status" value="1"/>
</dbReference>
<dbReference type="InterPro" id="IPR016162">
    <property type="entry name" value="Ald_DH_N"/>
</dbReference>
<feature type="active site" evidence="2">
    <location>
        <position position="302"/>
    </location>
</feature>
<dbReference type="EMBL" id="JBHSBB010000010">
    <property type="protein sequence ID" value="MFC4032910.1"/>
    <property type="molecule type" value="Genomic_DNA"/>
</dbReference>
<keyword evidence="1 3" id="KW-0560">Oxidoreductase</keyword>
<organism evidence="6 7">
    <name type="scientific">Streptomyces polygonati</name>
    <dbReference type="NCBI Taxonomy" id="1617087"/>
    <lineage>
        <taxon>Bacteria</taxon>
        <taxon>Bacillati</taxon>
        <taxon>Actinomycetota</taxon>
        <taxon>Actinomycetes</taxon>
        <taxon>Kitasatosporales</taxon>
        <taxon>Streptomycetaceae</taxon>
        <taxon>Streptomyces</taxon>
    </lineage>
</organism>
<dbReference type="Gene3D" id="3.40.605.10">
    <property type="entry name" value="Aldehyde Dehydrogenase, Chain A, domain 1"/>
    <property type="match status" value="1"/>
</dbReference>
<comment type="similarity">
    <text evidence="3">Belongs to the aldehyde dehydrogenase family.</text>
</comment>
<dbReference type="EC" id="1.2.1.79" evidence="6"/>
<evidence type="ECO:0000256" key="3">
    <source>
        <dbReference type="RuleBase" id="RU003345"/>
    </source>
</evidence>
<dbReference type="CDD" id="cd07101">
    <property type="entry name" value="ALDH_SSADH2_GabD2"/>
    <property type="match status" value="1"/>
</dbReference>
<name>A0ABV8HLM2_9ACTN</name>
<dbReference type="Gene3D" id="3.40.309.10">
    <property type="entry name" value="Aldehyde Dehydrogenase, Chain A, domain 2"/>
    <property type="match status" value="1"/>
</dbReference>
<gene>
    <name evidence="6" type="ORF">ACFO3J_15630</name>
</gene>
<accession>A0ABV8HLM2</accession>
<reference evidence="7" key="1">
    <citation type="journal article" date="2019" name="Int. J. Syst. Evol. Microbiol.">
        <title>The Global Catalogue of Microorganisms (GCM) 10K type strain sequencing project: providing services to taxonomists for standard genome sequencing and annotation.</title>
        <authorList>
            <consortium name="The Broad Institute Genomics Platform"/>
            <consortium name="The Broad Institute Genome Sequencing Center for Infectious Disease"/>
            <person name="Wu L."/>
            <person name="Ma J."/>
        </authorList>
    </citation>
    <scope>NUCLEOTIDE SEQUENCE [LARGE SCALE GENOMIC DNA]</scope>
    <source>
        <strain evidence="7">CGMCC 4.7237</strain>
    </source>
</reference>
<dbReference type="Proteomes" id="UP001595765">
    <property type="component" value="Unassembled WGS sequence"/>
</dbReference>
<evidence type="ECO:0000259" key="5">
    <source>
        <dbReference type="Pfam" id="PF00171"/>
    </source>
</evidence>
<feature type="compositionally biased region" description="Low complexity" evidence="4">
    <location>
        <begin position="8"/>
        <end position="42"/>
    </location>
</feature>